<keyword evidence="1" id="KW-0812">Transmembrane</keyword>
<dbReference type="Proteomes" id="UP000243297">
    <property type="component" value="Unassembled WGS sequence"/>
</dbReference>
<organism evidence="2 3">
    <name type="scientific">Anaerorhabdus furcosa</name>
    <dbReference type="NCBI Taxonomy" id="118967"/>
    <lineage>
        <taxon>Bacteria</taxon>
        <taxon>Bacillati</taxon>
        <taxon>Bacillota</taxon>
        <taxon>Erysipelotrichia</taxon>
        <taxon>Erysipelotrichales</taxon>
        <taxon>Erysipelotrichaceae</taxon>
        <taxon>Anaerorhabdus</taxon>
    </lineage>
</organism>
<dbReference type="EMBL" id="FUWY01000004">
    <property type="protein sequence ID" value="SJZ80312.1"/>
    <property type="molecule type" value="Genomic_DNA"/>
</dbReference>
<evidence type="ECO:0000313" key="3">
    <source>
        <dbReference type="Proteomes" id="UP000243297"/>
    </source>
</evidence>
<proteinExistence type="predicted"/>
<keyword evidence="1" id="KW-1133">Transmembrane helix</keyword>
<keyword evidence="3" id="KW-1185">Reference proteome</keyword>
<reference evidence="3" key="1">
    <citation type="submission" date="2017-02" db="EMBL/GenBank/DDBJ databases">
        <authorList>
            <person name="Varghese N."/>
            <person name="Submissions S."/>
        </authorList>
    </citation>
    <scope>NUCLEOTIDE SEQUENCE [LARGE SCALE GENOMIC DNA]</scope>
    <source>
        <strain evidence="3">ATCC 25662</strain>
    </source>
</reference>
<dbReference type="RefSeq" id="WP_078712088.1">
    <property type="nucleotide sequence ID" value="NZ_FUWY01000004.1"/>
</dbReference>
<feature type="transmembrane region" description="Helical" evidence="1">
    <location>
        <begin position="107"/>
        <end position="129"/>
    </location>
</feature>
<accession>A0A1T4NM85</accession>
<evidence type="ECO:0000313" key="2">
    <source>
        <dbReference type="EMBL" id="SJZ80312.1"/>
    </source>
</evidence>
<feature type="transmembrane region" description="Helical" evidence="1">
    <location>
        <begin position="55"/>
        <end position="75"/>
    </location>
</feature>
<feature type="transmembrane region" description="Helical" evidence="1">
    <location>
        <begin position="7"/>
        <end position="28"/>
    </location>
</feature>
<name>A0A1T4NM85_9FIRM</name>
<sequence length="137" mass="16101">MEEVKYKIFLSAIFVVFGVSILCLLFYISDGYPAKANWTYLNDLFFIRKYHSDPALYFTLKAIEIASLFIPMKYFDSRISKLYGAIIIGVLISIISYYVEVYYLNSILSYVLFAIGIVLTVIYYWIVLFSRKYTYRS</sequence>
<protein>
    <submittedName>
        <fullName evidence="2">Uncharacterized protein</fullName>
    </submittedName>
</protein>
<feature type="transmembrane region" description="Helical" evidence="1">
    <location>
        <begin position="82"/>
        <end position="101"/>
    </location>
</feature>
<evidence type="ECO:0000256" key="1">
    <source>
        <dbReference type="SAM" id="Phobius"/>
    </source>
</evidence>
<keyword evidence="1" id="KW-0472">Membrane</keyword>
<dbReference type="AlphaFoldDB" id="A0A1T4NM85"/>
<gene>
    <name evidence="2" type="ORF">SAMN02745191_1699</name>
</gene>